<comment type="caution">
    <text evidence="2">The sequence shown here is derived from an EMBL/GenBank/DDBJ whole genome shotgun (WGS) entry which is preliminary data.</text>
</comment>
<accession>A0A2R6R0Z3</accession>
<dbReference type="Proteomes" id="UP000186601">
    <property type="component" value="Unassembled WGS sequence"/>
</dbReference>
<gene>
    <name evidence="2" type="ORF">PHLCEN_2v3175</name>
</gene>
<organism evidence="2 3">
    <name type="scientific">Hermanssonia centrifuga</name>
    <dbReference type="NCBI Taxonomy" id="98765"/>
    <lineage>
        <taxon>Eukaryota</taxon>
        <taxon>Fungi</taxon>
        <taxon>Dikarya</taxon>
        <taxon>Basidiomycota</taxon>
        <taxon>Agaricomycotina</taxon>
        <taxon>Agaricomycetes</taxon>
        <taxon>Polyporales</taxon>
        <taxon>Meruliaceae</taxon>
        <taxon>Hermanssonia</taxon>
    </lineage>
</organism>
<keyword evidence="1" id="KW-0560">Oxidoreductase</keyword>
<dbReference type="EMBL" id="MLYV02000285">
    <property type="protein sequence ID" value="PSS18915.1"/>
    <property type="molecule type" value="Genomic_DNA"/>
</dbReference>
<dbReference type="STRING" id="98765.A0A2R6R0Z3"/>
<evidence type="ECO:0000313" key="3">
    <source>
        <dbReference type="Proteomes" id="UP000186601"/>
    </source>
</evidence>
<dbReference type="Pfam" id="PF00106">
    <property type="entry name" value="adh_short"/>
    <property type="match status" value="1"/>
</dbReference>
<protein>
    <submittedName>
        <fullName evidence="2">Uncharacterized protein</fullName>
    </submittedName>
</protein>
<dbReference type="Gene3D" id="3.40.50.720">
    <property type="entry name" value="NAD(P)-binding Rossmann-like Domain"/>
    <property type="match status" value="1"/>
</dbReference>
<dbReference type="InterPro" id="IPR002347">
    <property type="entry name" value="SDR_fam"/>
</dbReference>
<dbReference type="SUPFAM" id="SSF51735">
    <property type="entry name" value="NAD(P)-binding Rossmann-fold domains"/>
    <property type="match status" value="1"/>
</dbReference>
<dbReference type="GO" id="GO:0016491">
    <property type="term" value="F:oxidoreductase activity"/>
    <property type="evidence" value="ECO:0007669"/>
    <property type="project" value="UniProtKB-KW"/>
</dbReference>
<dbReference type="InterPro" id="IPR036291">
    <property type="entry name" value="NAD(P)-bd_dom_sf"/>
</dbReference>
<evidence type="ECO:0000256" key="1">
    <source>
        <dbReference type="ARBA" id="ARBA00023002"/>
    </source>
</evidence>
<dbReference type="OrthoDB" id="191139at2759"/>
<reference evidence="2 3" key="1">
    <citation type="submission" date="2018-02" db="EMBL/GenBank/DDBJ databases">
        <title>Genome sequence of the basidiomycete white-rot fungus Phlebia centrifuga.</title>
        <authorList>
            <person name="Granchi Z."/>
            <person name="Peng M."/>
            <person name="de Vries R.P."/>
            <person name="Hilden K."/>
            <person name="Makela M.R."/>
            <person name="Grigoriev I."/>
            <person name="Riley R."/>
        </authorList>
    </citation>
    <scope>NUCLEOTIDE SEQUENCE [LARGE SCALE GENOMIC DNA]</scope>
    <source>
        <strain evidence="2 3">FBCC195</strain>
    </source>
</reference>
<name>A0A2R6R0Z3_9APHY</name>
<keyword evidence="3" id="KW-1185">Reference proteome</keyword>
<dbReference type="PANTHER" id="PTHR43157">
    <property type="entry name" value="PHOSPHATIDYLINOSITOL-GLYCAN BIOSYNTHESIS CLASS F PROTEIN-RELATED"/>
    <property type="match status" value="1"/>
</dbReference>
<dbReference type="AlphaFoldDB" id="A0A2R6R0Z3"/>
<evidence type="ECO:0000313" key="2">
    <source>
        <dbReference type="EMBL" id="PSS18915.1"/>
    </source>
</evidence>
<sequence length="116" mass="12497">MSGLLTNIFPPKPTFSVDQIPDLDGQVVLVTGGNTGIGKETARVLLGHNAKVYVAGRNMQKVEEAIRDLKKETGKQGYALQLDLADLKSVKQAAEEFQTYVPSSSIVIGHRSTSVN</sequence>
<dbReference type="PANTHER" id="PTHR43157:SF31">
    <property type="entry name" value="PHOSPHATIDYLINOSITOL-GLYCAN BIOSYNTHESIS CLASS F PROTEIN"/>
    <property type="match status" value="1"/>
</dbReference>
<proteinExistence type="predicted"/>